<sequence length="93" mass="10686">MQRLEEDYSGDTAWQAFASRYMQEYDDANCRLLADSLGGHLAIASIMYGKRGIQEALWWIEQPVPALDELRPIDCLDSPVLLKRLKTVLMRMP</sequence>
<evidence type="ECO:0000313" key="2">
    <source>
        <dbReference type="Proteomes" id="UP000244064"/>
    </source>
</evidence>
<dbReference type="AlphaFoldDB" id="A0A2T5PFT4"/>
<gene>
    <name evidence="1" type="ORF">DBO85_00015</name>
</gene>
<dbReference type="Proteomes" id="UP000244064">
    <property type="component" value="Unassembled WGS sequence"/>
</dbReference>
<evidence type="ECO:0000313" key="1">
    <source>
        <dbReference type="EMBL" id="PTU76589.1"/>
    </source>
</evidence>
<organism evidence="1 2">
    <name type="scientific">Pseudomonas mangrovi</name>
    <dbReference type="NCBI Taxonomy" id="2161748"/>
    <lineage>
        <taxon>Bacteria</taxon>
        <taxon>Pseudomonadati</taxon>
        <taxon>Pseudomonadota</taxon>
        <taxon>Gammaproteobacteria</taxon>
        <taxon>Pseudomonadales</taxon>
        <taxon>Pseudomonadaceae</taxon>
        <taxon>Pseudomonas</taxon>
    </lineage>
</organism>
<proteinExistence type="predicted"/>
<name>A0A2T5PFT4_9PSED</name>
<accession>A0A2T5PFT4</accession>
<keyword evidence="2" id="KW-1185">Reference proteome</keyword>
<protein>
    <submittedName>
        <fullName evidence="1">Uncharacterized protein</fullName>
    </submittedName>
</protein>
<dbReference type="EMBL" id="QASN01000001">
    <property type="protein sequence ID" value="PTU76589.1"/>
    <property type="molecule type" value="Genomic_DNA"/>
</dbReference>
<reference evidence="1 2" key="1">
    <citation type="submission" date="2018-04" db="EMBL/GenBank/DDBJ databases">
        <title>Pseudomonas sp. nov., isolated from mangrove soil.</title>
        <authorList>
            <person name="Chen C."/>
        </authorList>
    </citation>
    <scope>NUCLEOTIDE SEQUENCE [LARGE SCALE GENOMIC DNA]</scope>
    <source>
        <strain evidence="1 2">TC-11</strain>
    </source>
</reference>
<dbReference type="OrthoDB" id="6922296at2"/>
<comment type="caution">
    <text evidence="1">The sequence shown here is derived from an EMBL/GenBank/DDBJ whole genome shotgun (WGS) entry which is preliminary data.</text>
</comment>
<dbReference type="RefSeq" id="WP_108104030.1">
    <property type="nucleotide sequence ID" value="NZ_QASN01000001.1"/>
</dbReference>